<protein>
    <submittedName>
        <fullName evidence="5">Oidioi.mRNA.OKI2018_I69.chr1.g2510.t1.cds</fullName>
    </submittedName>
</protein>
<dbReference type="SUPFAM" id="SSF50494">
    <property type="entry name" value="Trypsin-like serine proteases"/>
    <property type="match status" value="1"/>
</dbReference>
<dbReference type="InterPro" id="IPR043504">
    <property type="entry name" value="Peptidase_S1_PA_chymotrypsin"/>
</dbReference>
<proteinExistence type="predicted"/>
<gene>
    <name evidence="5" type="ORF">OKIOD_LOCUS11275</name>
</gene>
<dbReference type="PANTHER" id="PTHR24252:SF7">
    <property type="entry name" value="HYALIN"/>
    <property type="match status" value="1"/>
</dbReference>
<reference evidence="5 6" key="1">
    <citation type="submission" date="2021-04" db="EMBL/GenBank/DDBJ databases">
        <authorList>
            <person name="Bliznina A."/>
        </authorList>
    </citation>
    <scope>NUCLEOTIDE SEQUENCE [LARGE SCALE GENOMIC DNA]</scope>
</reference>
<evidence type="ECO:0000256" key="1">
    <source>
        <dbReference type="ARBA" id="ARBA00022670"/>
    </source>
</evidence>
<sequence length="253" mass="27232">MKFATAVLSLAMAETDVRVIGGYTPPAHRENYILSLQRSRLRSHFCGASLVSANKAICAAHSKFINVKILRCNSYKSESSQQVQTVSDQKSHPQYNSSTFANDISVLTMLNSFTLNDYVRPIALPAARSSEWMTSGTSLRVCGWGNTSTTENVYPATLKCVEVPYVTNADCNAPESYDGGILSGMFCAGLSQGGKDACQGDSGGPVTKDFGTSVSDSILVGATSWGYGCAQPNYPGVYSDVAMFREDFIDQNM</sequence>
<evidence type="ECO:0000259" key="4">
    <source>
        <dbReference type="PROSITE" id="PS50240"/>
    </source>
</evidence>
<dbReference type="InterPro" id="IPR009003">
    <property type="entry name" value="Peptidase_S1_PA"/>
</dbReference>
<dbReference type="EMBL" id="OU015566">
    <property type="protein sequence ID" value="CAG5105850.1"/>
    <property type="molecule type" value="Genomic_DNA"/>
</dbReference>
<evidence type="ECO:0000313" key="5">
    <source>
        <dbReference type="EMBL" id="CAG5105850.1"/>
    </source>
</evidence>
<evidence type="ECO:0000256" key="3">
    <source>
        <dbReference type="ARBA" id="ARBA00023157"/>
    </source>
</evidence>
<dbReference type="PROSITE" id="PS50240">
    <property type="entry name" value="TRYPSIN_DOM"/>
    <property type="match status" value="1"/>
</dbReference>
<dbReference type="Proteomes" id="UP001158576">
    <property type="component" value="Chromosome 1"/>
</dbReference>
<dbReference type="Pfam" id="PF00089">
    <property type="entry name" value="Trypsin"/>
    <property type="match status" value="1"/>
</dbReference>
<feature type="domain" description="Peptidase S1" evidence="4">
    <location>
        <begin position="19"/>
        <end position="253"/>
    </location>
</feature>
<keyword evidence="2" id="KW-0720">Serine protease</keyword>
<accession>A0ABN7SWJ0</accession>
<evidence type="ECO:0000313" key="6">
    <source>
        <dbReference type="Proteomes" id="UP001158576"/>
    </source>
</evidence>
<organism evidence="5 6">
    <name type="scientific">Oikopleura dioica</name>
    <name type="common">Tunicate</name>
    <dbReference type="NCBI Taxonomy" id="34765"/>
    <lineage>
        <taxon>Eukaryota</taxon>
        <taxon>Metazoa</taxon>
        <taxon>Chordata</taxon>
        <taxon>Tunicata</taxon>
        <taxon>Appendicularia</taxon>
        <taxon>Copelata</taxon>
        <taxon>Oikopleuridae</taxon>
        <taxon>Oikopleura</taxon>
    </lineage>
</organism>
<dbReference type="InterPro" id="IPR001314">
    <property type="entry name" value="Peptidase_S1A"/>
</dbReference>
<name>A0ABN7SWJ0_OIKDI</name>
<dbReference type="CDD" id="cd00190">
    <property type="entry name" value="Tryp_SPc"/>
    <property type="match status" value="1"/>
</dbReference>
<dbReference type="InterPro" id="IPR033116">
    <property type="entry name" value="TRYPSIN_SER"/>
</dbReference>
<dbReference type="PROSITE" id="PS00135">
    <property type="entry name" value="TRYPSIN_SER"/>
    <property type="match status" value="1"/>
</dbReference>
<dbReference type="SMART" id="SM00020">
    <property type="entry name" value="Tryp_SPc"/>
    <property type="match status" value="1"/>
</dbReference>
<keyword evidence="2" id="KW-0378">Hydrolase</keyword>
<dbReference type="PRINTS" id="PR00722">
    <property type="entry name" value="CHYMOTRYPSIN"/>
</dbReference>
<keyword evidence="6" id="KW-1185">Reference proteome</keyword>
<evidence type="ECO:0000256" key="2">
    <source>
        <dbReference type="ARBA" id="ARBA00022825"/>
    </source>
</evidence>
<dbReference type="InterPro" id="IPR001254">
    <property type="entry name" value="Trypsin_dom"/>
</dbReference>
<keyword evidence="3" id="KW-1015">Disulfide bond</keyword>
<dbReference type="PANTHER" id="PTHR24252">
    <property type="entry name" value="ACROSIN-RELATED"/>
    <property type="match status" value="1"/>
</dbReference>
<dbReference type="Gene3D" id="2.40.10.10">
    <property type="entry name" value="Trypsin-like serine proteases"/>
    <property type="match status" value="2"/>
</dbReference>
<keyword evidence="1" id="KW-0645">Protease</keyword>